<proteinExistence type="predicted"/>
<sequence>DDEMEEMVFACNGVIGDADLPPVVRSLSSTQDNAFMMVQSVTVMGLVCQSFKDTIPTLQEIRLTAEREFKNGMLEKWNMGTYHGFPVFMLSNRYFRTVKDRAHQEEVPFSKDVDPVRILQWLARNDLIHTEENEVQYFKSSVDEDGKQWHPQLFRVRDIIEVQCSVIIIKGKGTKHRMKLVLWAIALLDCQIALVS</sequence>
<gene>
    <name evidence="1" type="ORF">ARMGADRAFT_909006</name>
</gene>
<reference evidence="2" key="1">
    <citation type="journal article" date="2017" name="Nat. Ecol. Evol.">
        <title>Genome expansion and lineage-specific genetic innovations in the forest pathogenic fungi Armillaria.</title>
        <authorList>
            <person name="Sipos G."/>
            <person name="Prasanna A.N."/>
            <person name="Walter M.C."/>
            <person name="O'Connor E."/>
            <person name="Balint B."/>
            <person name="Krizsan K."/>
            <person name="Kiss B."/>
            <person name="Hess J."/>
            <person name="Varga T."/>
            <person name="Slot J."/>
            <person name="Riley R."/>
            <person name="Boka B."/>
            <person name="Rigling D."/>
            <person name="Barry K."/>
            <person name="Lee J."/>
            <person name="Mihaltcheva S."/>
            <person name="LaButti K."/>
            <person name="Lipzen A."/>
            <person name="Waldron R."/>
            <person name="Moloney N.M."/>
            <person name="Sperisen C."/>
            <person name="Kredics L."/>
            <person name="Vagvoelgyi C."/>
            <person name="Patrignani A."/>
            <person name="Fitzpatrick D."/>
            <person name="Nagy I."/>
            <person name="Doyle S."/>
            <person name="Anderson J.B."/>
            <person name="Grigoriev I.V."/>
            <person name="Gueldener U."/>
            <person name="Muensterkoetter M."/>
            <person name="Nagy L.G."/>
        </authorList>
    </citation>
    <scope>NUCLEOTIDE SEQUENCE [LARGE SCALE GENOMIC DNA]</scope>
    <source>
        <strain evidence="2">Ar21-2</strain>
    </source>
</reference>
<dbReference type="OMA" id="NGMLEKW"/>
<organism evidence="1 2">
    <name type="scientific">Armillaria gallica</name>
    <name type="common">Bulbous honey fungus</name>
    <name type="synonym">Armillaria bulbosa</name>
    <dbReference type="NCBI Taxonomy" id="47427"/>
    <lineage>
        <taxon>Eukaryota</taxon>
        <taxon>Fungi</taxon>
        <taxon>Dikarya</taxon>
        <taxon>Basidiomycota</taxon>
        <taxon>Agaricomycotina</taxon>
        <taxon>Agaricomycetes</taxon>
        <taxon>Agaricomycetidae</taxon>
        <taxon>Agaricales</taxon>
        <taxon>Marasmiineae</taxon>
        <taxon>Physalacriaceae</taxon>
        <taxon>Armillaria</taxon>
    </lineage>
</organism>
<dbReference type="AlphaFoldDB" id="A0A2H3DKJ7"/>
<feature type="non-terminal residue" evidence="1">
    <location>
        <position position="196"/>
    </location>
</feature>
<accession>A0A2H3DKJ7</accession>
<keyword evidence="2" id="KW-1185">Reference proteome</keyword>
<evidence type="ECO:0000313" key="2">
    <source>
        <dbReference type="Proteomes" id="UP000217790"/>
    </source>
</evidence>
<name>A0A2H3DKJ7_ARMGA</name>
<dbReference type="InParanoid" id="A0A2H3DKJ7"/>
<evidence type="ECO:0000313" key="1">
    <source>
        <dbReference type="EMBL" id="PBK94384.1"/>
    </source>
</evidence>
<dbReference type="Proteomes" id="UP000217790">
    <property type="component" value="Unassembled WGS sequence"/>
</dbReference>
<dbReference type="OrthoDB" id="3269456at2759"/>
<dbReference type="EMBL" id="KZ293654">
    <property type="protein sequence ID" value="PBK94384.1"/>
    <property type="molecule type" value="Genomic_DNA"/>
</dbReference>
<protein>
    <submittedName>
        <fullName evidence="1">Uncharacterized protein</fullName>
    </submittedName>
</protein>
<feature type="non-terminal residue" evidence="1">
    <location>
        <position position="1"/>
    </location>
</feature>